<name>A0A0J9SE57_PLAVI</name>
<dbReference type="GO" id="GO:0005525">
    <property type="term" value="F:GTP binding"/>
    <property type="evidence" value="ECO:0007669"/>
    <property type="project" value="UniProtKB-KW"/>
</dbReference>
<reference evidence="6 7" key="1">
    <citation type="submission" date="2011-08" db="EMBL/GenBank/DDBJ databases">
        <title>The Genome Sequence of Plasmodium vivax India VII.</title>
        <authorList>
            <consortium name="The Broad Institute Genome Sequencing Platform"/>
            <consortium name="The Broad Institute Genome Sequencing Center for Infectious Disease"/>
            <person name="Neafsey D."/>
            <person name="Carlton J."/>
            <person name="Barnwell J."/>
            <person name="Collins W."/>
            <person name="Escalante A."/>
            <person name="Mullikin J."/>
            <person name="Saul A."/>
            <person name="Guigo R."/>
            <person name="Camara F."/>
            <person name="Young S.K."/>
            <person name="Zeng Q."/>
            <person name="Gargeya S."/>
            <person name="Fitzgerald M."/>
            <person name="Haas B."/>
            <person name="Abouelleil A."/>
            <person name="Alvarado L."/>
            <person name="Arachchi H.M."/>
            <person name="Berlin A."/>
            <person name="Brown A."/>
            <person name="Chapman S.B."/>
            <person name="Chen Z."/>
            <person name="Dunbar C."/>
            <person name="Freedman E."/>
            <person name="Gearin G."/>
            <person name="Gellesch M."/>
            <person name="Goldberg J."/>
            <person name="Griggs A."/>
            <person name="Gujja S."/>
            <person name="Heiman D."/>
            <person name="Howarth C."/>
            <person name="Larson L."/>
            <person name="Lui A."/>
            <person name="MacDonald P.J.P."/>
            <person name="Montmayeur A."/>
            <person name="Murphy C."/>
            <person name="Neiman D."/>
            <person name="Pearson M."/>
            <person name="Priest M."/>
            <person name="Roberts A."/>
            <person name="Saif S."/>
            <person name="Shea T."/>
            <person name="Shenoy N."/>
            <person name="Sisk P."/>
            <person name="Stolte C."/>
            <person name="Sykes S."/>
            <person name="Wortman J."/>
            <person name="Nusbaum C."/>
            <person name="Birren B."/>
        </authorList>
    </citation>
    <scope>NUCLEOTIDE SEQUENCE [LARGE SCALE GENOMIC DNA]</scope>
    <source>
        <strain evidence="6 7">India VII</strain>
    </source>
</reference>
<dbReference type="OrthoDB" id="5839at2759"/>
<dbReference type="SUPFAM" id="SSF52540">
    <property type="entry name" value="P-loop containing nucleoside triphosphate hydrolases"/>
    <property type="match status" value="1"/>
</dbReference>
<dbReference type="CDD" id="cd17871">
    <property type="entry name" value="GPN2"/>
    <property type="match status" value="1"/>
</dbReference>
<dbReference type="AlphaFoldDB" id="A0A0J9SE57"/>
<sequence>MWFGQLVIGPPGSGKSTYVAGVEHILRQINRKLVLINLDPFVENDVYKADVNISDLVDIKKVFCDLGLGPNGTLIYCMEYLLINFDWLEEKLKEHKDHYLLIDTPGQVELYTHNDALRKIVEKMTKMNCRLTSVHIVDSTLCSDNYKYVSALLLSLCSQIHLELPHVNVFSKIDLLKYFRDDLNFPLSYYVEAQNLEQLMLYARYQNESSSGSEGVNMGDDSPSGSLNDRSSCAQSAIKQAIRNDINSGRIKNVRKNYKKFSNKFLKLNEYICETVEDYNMINFALLDIQDKYSVLKLLKIIDGANGFRFSSIYSEYSLFDTYAEAIEYDCDDIQEKIVDVSDEEKEASLSGHPPHG</sequence>
<dbReference type="FunFam" id="3.40.50.300:FF:000338">
    <property type="entry name" value="GPN-loop GTPase 2"/>
    <property type="match status" value="1"/>
</dbReference>
<organism evidence="6 7">
    <name type="scientific">Plasmodium vivax India VII</name>
    <dbReference type="NCBI Taxonomy" id="1077284"/>
    <lineage>
        <taxon>Eukaryota</taxon>
        <taxon>Sar</taxon>
        <taxon>Alveolata</taxon>
        <taxon>Apicomplexa</taxon>
        <taxon>Aconoidasida</taxon>
        <taxon>Haemosporida</taxon>
        <taxon>Plasmodiidae</taxon>
        <taxon>Plasmodium</taxon>
        <taxon>Plasmodium (Plasmodium)</taxon>
    </lineage>
</organism>
<dbReference type="InterPro" id="IPR004130">
    <property type="entry name" value="Gpn"/>
</dbReference>
<evidence type="ECO:0000256" key="3">
    <source>
        <dbReference type="ARBA" id="ARBA00022801"/>
    </source>
</evidence>
<dbReference type="Pfam" id="PF03029">
    <property type="entry name" value="ATP_bind_1"/>
    <property type="match status" value="1"/>
</dbReference>
<evidence type="ECO:0000313" key="7">
    <source>
        <dbReference type="Proteomes" id="UP000053562"/>
    </source>
</evidence>
<dbReference type="InterPro" id="IPR027417">
    <property type="entry name" value="P-loop_NTPase"/>
</dbReference>
<proteinExistence type="inferred from homology"/>
<comment type="similarity">
    <text evidence="1 5">Belongs to the GPN-loop GTPase family.</text>
</comment>
<dbReference type="EMBL" id="KQ234249">
    <property type="protein sequence ID" value="KMZ81244.1"/>
    <property type="molecule type" value="Genomic_DNA"/>
</dbReference>
<dbReference type="InterPro" id="IPR030231">
    <property type="entry name" value="Gpn2"/>
</dbReference>
<evidence type="ECO:0000256" key="1">
    <source>
        <dbReference type="ARBA" id="ARBA00005290"/>
    </source>
</evidence>
<keyword evidence="2 5" id="KW-0547">Nucleotide-binding</keyword>
<dbReference type="Gene3D" id="3.40.50.300">
    <property type="entry name" value="P-loop containing nucleotide triphosphate hydrolases"/>
    <property type="match status" value="1"/>
</dbReference>
<evidence type="ECO:0000256" key="2">
    <source>
        <dbReference type="ARBA" id="ARBA00022741"/>
    </source>
</evidence>
<keyword evidence="3 5" id="KW-0378">Hydrolase</keyword>
<accession>A0A0J9SE57</accession>
<gene>
    <name evidence="6" type="ORF">PVIIG_04830</name>
</gene>
<comment type="function">
    <text evidence="5">Small GTPase required for proper localization of RNA polymerase II and III (RNAPII and RNAPIII). May act at an RNAP assembly step prior to nuclear import.</text>
</comment>
<comment type="subunit">
    <text evidence="5">Binds to RNA polymerase II (RNAPII).</text>
</comment>
<dbReference type="PANTHER" id="PTHR21231:SF3">
    <property type="entry name" value="GPN-LOOP GTPASE 2"/>
    <property type="match status" value="1"/>
</dbReference>
<dbReference type="SMR" id="A0A0J9SE57"/>
<dbReference type="Proteomes" id="UP000053562">
    <property type="component" value="Unassembled WGS sequence"/>
</dbReference>
<dbReference type="GO" id="GO:0005737">
    <property type="term" value="C:cytoplasm"/>
    <property type="evidence" value="ECO:0007669"/>
    <property type="project" value="TreeGrafter"/>
</dbReference>
<evidence type="ECO:0000256" key="4">
    <source>
        <dbReference type="ARBA" id="ARBA00023134"/>
    </source>
</evidence>
<protein>
    <recommendedName>
        <fullName evidence="5">GPN-loop GTPase 2</fullName>
    </recommendedName>
</protein>
<evidence type="ECO:0000256" key="5">
    <source>
        <dbReference type="RuleBase" id="RU365059"/>
    </source>
</evidence>
<dbReference type="PANTHER" id="PTHR21231">
    <property type="entry name" value="XPA-BINDING PROTEIN 1-RELATED"/>
    <property type="match status" value="1"/>
</dbReference>
<keyword evidence="4 5" id="KW-0342">GTP-binding</keyword>
<dbReference type="GO" id="GO:0003924">
    <property type="term" value="F:GTPase activity"/>
    <property type="evidence" value="ECO:0007669"/>
    <property type="project" value="TreeGrafter"/>
</dbReference>
<evidence type="ECO:0000313" key="6">
    <source>
        <dbReference type="EMBL" id="KMZ81244.1"/>
    </source>
</evidence>